<dbReference type="AlphaFoldDB" id="A0A177YAS7"/>
<dbReference type="InterPro" id="IPR002347">
    <property type="entry name" value="SDR_fam"/>
</dbReference>
<dbReference type="PRINTS" id="PR00080">
    <property type="entry name" value="SDRFAMILY"/>
</dbReference>
<evidence type="ECO:0000256" key="1">
    <source>
        <dbReference type="ARBA" id="ARBA00006484"/>
    </source>
</evidence>
<dbReference type="Proteomes" id="UP000077519">
    <property type="component" value="Unassembled WGS sequence"/>
</dbReference>
<evidence type="ECO:0000313" key="4">
    <source>
        <dbReference type="Proteomes" id="UP000077519"/>
    </source>
</evidence>
<dbReference type="PROSITE" id="PS00061">
    <property type="entry name" value="ADH_SHORT"/>
    <property type="match status" value="1"/>
</dbReference>
<dbReference type="Pfam" id="PF13561">
    <property type="entry name" value="adh_short_C2"/>
    <property type="match status" value="1"/>
</dbReference>
<organism evidence="3 4">
    <name type="scientific">Rhodococcoides kyotonense</name>
    <dbReference type="NCBI Taxonomy" id="398843"/>
    <lineage>
        <taxon>Bacteria</taxon>
        <taxon>Bacillati</taxon>
        <taxon>Actinomycetota</taxon>
        <taxon>Actinomycetes</taxon>
        <taxon>Mycobacteriales</taxon>
        <taxon>Nocardiaceae</taxon>
        <taxon>Rhodococcoides</taxon>
    </lineage>
</organism>
<evidence type="ECO:0000256" key="2">
    <source>
        <dbReference type="ARBA" id="ARBA00023002"/>
    </source>
</evidence>
<dbReference type="CDD" id="cd05233">
    <property type="entry name" value="SDR_c"/>
    <property type="match status" value="1"/>
</dbReference>
<evidence type="ECO:0000313" key="3">
    <source>
        <dbReference type="EMBL" id="OAK52593.1"/>
    </source>
</evidence>
<gene>
    <name evidence="3" type="ORF">A3K89_07210</name>
</gene>
<dbReference type="GO" id="GO:0016491">
    <property type="term" value="F:oxidoreductase activity"/>
    <property type="evidence" value="ECO:0007669"/>
    <property type="project" value="UniProtKB-KW"/>
</dbReference>
<dbReference type="SUPFAM" id="SSF51735">
    <property type="entry name" value="NAD(P)-binding Rossmann-fold domains"/>
    <property type="match status" value="1"/>
</dbReference>
<dbReference type="RefSeq" id="WP_068428204.1">
    <property type="nucleotide sequence ID" value="NZ_LVHI01000023.1"/>
</dbReference>
<protein>
    <submittedName>
        <fullName evidence="3">Short-chain dehydrogenase</fullName>
    </submittedName>
</protein>
<keyword evidence="4" id="KW-1185">Reference proteome</keyword>
<keyword evidence="2" id="KW-0560">Oxidoreductase</keyword>
<proteinExistence type="inferred from homology"/>
<dbReference type="PANTHER" id="PTHR24321:SF8">
    <property type="entry name" value="ESTRADIOL 17-BETA-DEHYDROGENASE 8-RELATED"/>
    <property type="match status" value="1"/>
</dbReference>
<accession>A0A177YAS7</accession>
<sequence>MTSTASRDSRPLVAVVTGAASGIGRATTEILLERGGSVVAFDTTPEAMEWLAGIDRAVPFVGDVTHPADNRAAVAEAERAFGRLDALVLNAGVPASGSIETLDMDVFDRSIDVNLRAVVLGVRESIPAFRRAGGGSIVITASATALGGEPNRWPYAAAKAGVVNLAKSFALDLANDGIRVNAVCPGPIGTGMTERIAVGTPERYEALKAMVPLHRWGTAREVGEVIAFLASPLASFVTGAAIPVDGGATCGSGQTVPLPAPASAG</sequence>
<reference evidence="3 4" key="1">
    <citation type="submission" date="2016-03" db="EMBL/GenBank/DDBJ databases">
        <title>Genome sequence of Rhodococcus kyotonensis KB10.</title>
        <authorList>
            <person name="Jeong H."/>
            <person name="Hong C.E."/>
            <person name="Jo S.H."/>
            <person name="Park J.M."/>
        </authorList>
    </citation>
    <scope>NUCLEOTIDE SEQUENCE [LARGE SCALE GENOMIC DNA]</scope>
    <source>
        <strain evidence="3 4">KB10</strain>
    </source>
</reference>
<comment type="similarity">
    <text evidence="1">Belongs to the short-chain dehydrogenases/reductases (SDR) family.</text>
</comment>
<dbReference type="PANTHER" id="PTHR24321">
    <property type="entry name" value="DEHYDROGENASES, SHORT CHAIN"/>
    <property type="match status" value="1"/>
</dbReference>
<dbReference type="InterPro" id="IPR036291">
    <property type="entry name" value="NAD(P)-bd_dom_sf"/>
</dbReference>
<dbReference type="PRINTS" id="PR00081">
    <property type="entry name" value="GDHRDH"/>
</dbReference>
<name>A0A177YAS7_9NOCA</name>
<comment type="caution">
    <text evidence="3">The sequence shown here is derived from an EMBL/GenBank/DDBJ whole genome shotgun (WGS) entry which is preliminary data.</text>
</comment>
<dbReference type="EMBL" id="LVHI01000023">
    <property type="protein sequence ID" value="OAK52593.1"/>
    <property type="molecule type" value="Genomic_DNA"/>
</dbReference>
<dbReference type="InterPro" id="IPR020904">
    <property type="entry name" value="Sc_DH/Rdtase_CS"/>
</dbReference>
<dbReference type="FunFam" id="3.40.50.720:FF:000084">
    <property type="entry name" value="Short-chain dehydrogenase reductase"/>
    <property type="match status" value="1"/>
</dbReference>
<dbReference type="Gene3D" id="3.40.50.720">
    <property type="entry name" value="NAD(P)-binding Rossmann-like Domain"/>
    <property type="match status" value="1"/>
</dbReference>